<dbReference type="EMBL" id="CP034015">
    <property type="protein sequence ID" value="AZG72399.1"/>
    <property type="molecule type" value="Genomic_DNA"/>
</dbReference>
<evidence type="ECO:0000256" key="6">
    <source>
        <dbReference type="ARBA" id="ARBA00038076"/>
    </source>
</evidence>
<dbReference type="Pfam" id="PF12704">
    <property type="entry name" value="MacB_PCD"/>
    <property type="match status" value="1"/>
</dbReference>
<feature type="transmembrane region" description="Helical" evidence="7">
    <location>
        <begin position="276"/>
        <end position="304"/>
    </location>
</feature>
<evidence type="ECO:0000256" key="2">
    <source>
        <dbReference type="ARBA" id="ARBA00022475"/>
    </source>
</evidence>
<dbReference type="KEGG" id="slj:EGC82_06190"/>
<keyword evidence="3 7" id="KW-0812">Transmembrane</keyword>
<gene>
    <name evidence="10" type="ORF">EGC82_06190</name>
</gene>
<dbReference type="InterPro" id="IPR025857">
    <property type="entry name" value="MacB_PCD"/>
</dbReference>
<evidence type="ECO:0000256" key="3">
    <source>
        <dbReference type="ARBA" id="ARBA00022692"/>
    </source>
</evidence>
<feature type="domain" description="MacB-like periplasmic core" evidence="9">
    <location>
        <begin position="20"/>
        <end position="246"/>
    </location>
</feature>
<evidence type="ECO:0000259" key="9">
    <source>
        <dbReference type="Pfam" id="PF12704"/>
    </source>
</evidence>
<dbReference type="GO" id="GO:0005886">
    <property type="term" value="C:plasma membrane"/>
    <property type="evidence" value="ECO:0007669"/>
    <property type="project" value="UniProtKB-SubCell"/>
</dbReference>
<dbReference type="OrthoDB" id="9770036at2"/>
<evidence type="ECO:0000259" key="8">
    <source>
        <dbReference type="Pfam" id="PF02687"/>
    </source>
</evidence>
<evidence type="ECO:0000256" key="5">
    <source>
        <dbReference type="ARBA" id="ARBA00023136"/>
    </source>
</evidence>
<feature type="domain" description="ABC3 transporter permease C-terminal" evidence="8">
    <location>
        <begin position="283"/>
        <end position="395"/>
    </location>
</feature>
<reference evidence="11" key="1">
    <citation type="submission" date="2018-11" db="EMBL/GenBank/DDBJ databases">
        <title>Shewanella sp. M2.</title>
        <authorList>
            <person name="Hwang Y.J."/>
            <person name="Hwang C.Y."/>
        </authorList>
    </citation>
    <scope>NUCLEOTIDE SEQUENCE [LARGE SCALE GENOMIC DNA]</scope>
    <source>
        <strain evidence="11">LMG 19866</strain>
    </source>
</reference>
<evidence type="ECO:0000313" key="11">
    <source>
        <dbReference type="Proteomes" id="UP000278035"/>
    </source>
</evidence>
<dbReference type="AlphaFoldDB" id="A0A3G8LS67"/>
<evidence type="ECO:0000256" key="1">
    <source>
        <dbReference type="ARBA" id="ARBA00004651"/>
    </source>
</evidence>
<dbReference type="InterPro" id="IPR003838">
    <property type="entry name" value="ABC3_permease_C"/>
</dbReference>
<keyword evidence="5 7" id="KW-0472">Membrane</keyword>
<evidence type="ECO:0000256" key="4">
    <source>
        <dbReference type="ARBA" id="ARBA00022989"/>
    </source>
</evidence>
<dbReference type="RefSeq" id="WP_124729990.1">
    <property type="nucleotide sequence ID" value="NZ_CBCSKC010000001.1"/>
</dbReference>
<evidence type="ECO:0000256" key="7">
    <source>
        <dbReference type="SAM" id="Phobius"/>
    </source>
</evidence>
<dbReference type="PANTHER" id="PTHR30572">
    <property type="entry name" value="MEMBRANE COMPONENT OF TRANSPORTER-RELATED"/>
    <property type="match status" value="1"/>
</dbReference>
<feature type="transmembrane region" description="Helical" evidence="7">
    <location>
        <begin position="324"/>
        <end position="350"/>
    </location>
</feature>
<dbReference type="InterPro" id="IPR050250">
    <property type="entry name" value="Macrolide_Exporter_MacB"/>
</dbReference>
<dbReference type="GO" id="GO:0022857">
    <property type="term" value="F:transmembrane transporter activity"/>
    <property type="evidence" value="ECO:0007669"/>
    <property type="project" value="TreeGrafter"/>
</dbReference>
<comment type="subcellular location">
    <subcellularLocation>
        <location evidence="1">Cell membrane</location>
        <topology evidence="1">Multi-pass membrane protein</topology>
    </subcellularLocation>
</comment>
<proteinExistence type="inferred from homology"/>
<feature type="transmembrane region" description="Helical" evidence="7">
    <location>
        <begin position="365"/>
        <end position="388"/>
    </location>
</feature>
<protein>
    <submittedName>
        <fullName evidence="10">FtsX-like permease family protein</fullName>
    </submittedName>
</protein>
<dbReference type="Pfam" id="PF02687">
    <property type="entry name" value="FtsX"/>
    <property type="match status" value="1"/>
</dbReference>
<dbReference type="PANTHER" id="PTHR30572:SF4">
    <property type="entry name" value="ABC TRANSPORTER PERMEASE YTRF"/>
    <property type="match status" value="1"/>
</dbReference>
<keyword evidence="4 7" id="KW-1133">Transmembrane helix</keyword>
<dbReference type="Proteomes" id="UP000278035">
    <property type="component" value="Chromosome"/>
</dbReference>
<accession>A0A3G8LS67</accession>
<evidence type="ECO:0000313" key="10">
    <source>
        <dbReference type="EMBL" id="AZG72399.1"/>
    </source>
</evidence>
<organism evidence="10 11">
    <name type="scientific">Shewanella livingstonensis</name>
    <dbReference type="NCBI Taxonomy" id="150120"/>
    <lineage>
        <taxon>Bacteria</taxon>
        <taxon>Pseudomonadati</taxon>
        <taxon>Pseudomonadota</taxon>
        <taxon>Gammaproteobacteria</taxon>
        <taxon>Alteromonadales</taxon>
        <taxon>Shewanellaceae</taxon>
        <taxon>Shewanella</taxon>
    </lineage>
</organism>
<sequence>MLHIKPILSSLMRSKSAPILLLLQIILSVAIVANASFIINERLSLMQRESGYAEDQILTFSVYNFDPAVDNIKQNQVDQQILRSLPNVIDASSSNMLPLSDSGWMDRYVDGPNPDTAKSTPGFAFYLGNEHLLNVMGAKLIAGRNFTADEINTNLDDSGMMAIVSQPLAKAFWGEESPLGKTMYQGEQTVTIIGVVDKLQGAWVDNENFEYSVIQNIDFGGNSSNKSYMVRALPEHIPALEEAIRKALHAENPNRVFDNFQTLTELRNLTYSNHRLMATVLSIMVVLLLLITALGLTGMVMFNIQRRTKQIGTRRALGARKRDIIQYFMVENYLICIVGGVIGGMLALVLGQQLMSLYSLPMVPVIYPIASVIGLLVVTTLAVIVPAAKAANISPAMATRSV</sequence>
<keyword evidence="11" id="KW-1185">Reference proteome</keyword>
<keyword evidence="2" id="KW-1003">Cell membrane</keyword>
<name>A0A3G8LS67_9GAMM</name>
<comment type="similarity">
    <text evidence="6">Belongs to the ABC-4 integral membrane protein family.</text>
</comment>